<sequence length="190" mass="20252">MADETGRAIITREQALACLEILGLEGPPAGPGEFQRAEALGHLLFLVEASALADTDRLDQEALSSGYATAANMIVTGSMGIDGDARTLVTLRLLSRTVEDRLRRTRLDLAALDTPLESDGAWSPYDAVSAALDAILALLARPAPPFVFDGSAPFELRAMRTAIETADRHARTALSRLGNGVRVIEQRAKA</sequence>
<accession>A0A941IPN8</accession>
<reference evidence="1" key="1">
    <citation type="submission" date="2021-04" db="EMBL/GenBank/DDBJ databases">
        <title>Genome based classification of Actinospica acidithermotolerans sp. nov., an actinobacterium isolated from an Indonesian hot spring.</title>
        <authorList>
            <person name="Kusuma A.B."/>
            <person name="Putra K.E."/>
            <person name="Nafisah S."/>
            <person name="Loh J."/>
            <person name="Nouioui I."/>
            <person name="Goodfellow M."/>
        </authorList>
    </citation>
    <scope>NUCLEOTIDE SEQUENCE</scope>
    <source>
        <strain evidence="1">MGRD01-02</strain>
    </source>
</reference>
<comment type="caution">
    <text evidence="1">The sequence shown here is derived from an EMBL/GenBank/DDBJ whole genome shotgun (WGS) entry which is preliminary data.</text>
</comment>
<organism evidence="1 2">
    <name type="scientific">Actinospica acidithermotolerans</name>
    <dbReference type="NCBI Taxonomy" id="2828514"/>
    <lineage>
        <taxon>Bacteria</taxon>
        <taxon>Bacillati</taxon>
        <taxon>Actinomycetota</taxon>
        <taxon>Actinomycetes</taxon>
        <taxon>Catenulisporales</taxon>
        <taxon>Actinospicaceae</taxon>
        <taxon>Actinospica</taxon>
    </lineage>
</organism>
<dbReference type="EMBL" id="JAGSOH010000144">
    <property type="protein sequence ID" value="MBR7830621.1"/>
    <property type="molecule type" value="Genomic_DNA"/>
</dbReference>
<dbReference type="AlphaFoldDB" id="A0A941IPN8"/>
<evidence type="ECO:0000313" key="1">
    <source>
        <dbReference type="EMBL" id="MBR7830621.1"/>
    </source>
</evidence>
<proteinExistence type="predicted"/>
<dbReference type="RefSeq" id="WP_212521745.1">
    <property type="nucleotide sequence ID" value="NZ_JAGSOH010000144.1"/>
</dbReference>
<evidence type="ECO:0000313" key="2">
    <source>
        <dbReference type="Proteomes" id="UP000676325"/>
    </source>
</evidence>
<gene>
    <name evidence="1" type="ORF">KDK95_30245</name>
</gene>
<name>A0A941IPN8_9ACTN</name>
<dbReference type="Proteomes" id="UP000676325">
    <property type="component" value="Unassembled WGS sequence"/>
</dbReference>
<protein>
    <submittedName>
        <fullName evidence="1">Uncharacterized protein</fullName>
    </submittedName>
</protein>
<keyword evidence="2" id="KW-1185">Reference proteome</keyword>